<organism evidence="1 2">
    <name type="scientific">Aquilegia coerulea</name>
    <name type="common">Rocky mountain columbine</name>
    <dbReference type="NCBI Taxonomy" id="218851"/>
    <lineage>
        <taxon>Eukaryota</taxon>
        <taxon>Viridiplantae</taxon>
        <taxon>Streptophyta</taxon>
        <taxon>Embryophyta</taxon>
        <taxon>Tracheophyta</taxon>
        <taxon>Spermatophyta</taxon>
        <taxon>Magnoliopsida</taxon>
        <taxon>Ranunculales</taxon>
        <taxon>Ranunculaceae</taxon>
        <taxon>Thalictroideae</taxon>
        <taxon>Aquilegia</taxon>
    </lineage>
</organism>
<dbReference type="InParanoid" id="A0A2G5CDB6"/>
<dbReference type="AlphaFoldDB" id="A0A2G5CDB6"/>
<dbReference type="EMBL" id="KZ305078">
    <property type="protein sequence ID" value="PIA29272.1"/>
    <property type="molecule type" value="Genomic_DNA"/>
</dbReference>
<evidence type="ECO:0000313" key="1">
    <source>
        <dbReference type="EMBL" id="PIA29272.1"/>
    </source>
</evidence>
<gene>
    <name evidence="1" type="ORF">AQUCO_06100052v1</name>
</gene>
<name>A0A2G5CDB6_AQUCA</name>
<protein>
    <submittedName>
        <fullName evidence="1">Uncharacterized protein</fullName>
    </submittedName>
</protein>
<evidence type="ECO:0000313" key="2">
    <source>
        <dbReference type="Proteomes" id="UP000230069"/>
    </source>
</evidence>
<reference evidence="1 2" key="1">
    <citation type="submission" date="2017-09" db="EMBL/GenBank/DDBJ databases">
        <title>WGS assembly of Aquilegia coerulea Goldsmith.</title>
        <authorList>
            <person name="Hodges S."/>
            <person name="Kramer E."/>
            <person name="Nordborg M."/>
            <person name="Tomkins J."/>
            <person name="Borevitz J."/>
            <person name="Derieg N."/>
            <person name="Yan J."/>
            <person name="Mihaltcheva S."/>
            <person name="Hayes R.D."/>
            <person name="Rokhsar D."/>
        </authorList>
    </citation>
    <scope>NUCLEOTIDE SEQUENCE [LARGE SCALE GENOMIC DNA]</scope>
    <source>
        <strain evidence="2">cv. Goldsmith</strain>
    </source>
</reference>
<sequence length="82" mass="9858">MQIGMKMLNKPKLWLEMCLGVDCQEALSHTQGERTLPHLHLLETLKKARILYLKFLCHPQLQKPQHHLRHRKTEKVYAWFML</sequence>
<keyword evidence="2" id="KW-1185">Reference proteome</keyword>
<accession>A0A2G5CDB6</accession>
<proteinExistence type="predicted"/>
<dbReference type="Proteomes" id="UP000230069">
    <property type="component" value="Unassembled WGS sequence"/>
</dbReference>